<accession>A0A1S7TIE0</accession>
<dbReference type="AlphaFoldDB" id="A0A1S7TIE0"/>
<dbReference type="PANTHER" id="PTHR35936">
    <property type="entry name" value="MEMBRANE-BOUND LYTIC MUREIN TRANSGLYCOSYLASE F"/>
    <property type="match status" value="1"/>
</dbReference>
<evidence type="ECO:0000256" key="2">
    <source>
        <dbReference type="ARBA" id="ARBA00022729"/>
    </source>
</evidence>
<dbReference type="Proteomes" id="UP000192140">
    <property type="component" value="Unassembled WGS sequence"/>
</dbReference>
<dbReference type="InterPro" id="IPR001638">
    <property type="entry name" value="Solute-binding_3/MltF_N"/>
</dbReference>
<dbReference type="RefSeq" id="WP_031233311.1">
    <property type="nucleotide sequence ID" value="NZ_LT009775.1"/>
</dbReference>
<comment type="caution">
    <text evidence="5">The sequence shown here is derived from an EMBL/GenBank/DDBJ whole genome shotgun (WGS) entry which is preliminary data.</text>
</comment>
<organism evidence="5 6">
    <name type="scientific">Agrobacterium deltaense NCPPB 1641</name>
    <dbReference type="NCBI Taxonomy" id="1183425"/>
    <lineage>
        <taxon>Bacteria</taxon>
        <taxon>Pseudomonadati</taxon>
        <taxon>Pseudomonadota</taxon>
        <taxon>Alphaproteobacteria</taxon>
        <taxon>Hyphomicrobiales</taxon>
        <taxon>Rhizobiaceae</taxon>
        <taxon>Rhizobium/Agrobacterium group</taxon>
        <taxon>Agrobacterium</taxon>
    </lineage>
</organism>
<keyword evidence="6" id="KW-1185">Reference proteome</keyword>
<dbReference type="Gene3D" id="3.40.190.10">
    <property type="entry name" value="Periplasmic binding protein-like II"/>
    <property type="match status" value="2"/>
</dbReference>
<feature type="signal peptide" evidence="3">
    <location>
        <begin position="1"/>
        <end position="23"/>
    </location>
</feature>
<dbReference type="Pfam" id="PF00497">
    <property type="entry name" value="SBP_bac_3"/>
    <property type="match status" value="1"/>
</dbReference>
<proteinExistence type="predicted"/>
<gene>
    <name evidence="5" type="ORF">AGR7A_Cc10075</name>
</gene>
<evidence type="ECO:0000256" key="1">
    <source>
        <dbReference type="ARBA" id="ARBA00004418"/>
    </source>
</evidence>
<evidence type="ECO:0000313" key="6">
    <source>
        <dbReference type="Proteomes" id="UP000192140"/>
    </source>
</evidence>
<dbReference type="SMART" id="SM00062">
    <property type="entry name" value="PBPb"/>
    <property type="match status" value="1"/>
</dbReference>
<dbReference type="InterPro" id="IPR006311">
    <property type="entry name" value="TAT_signal"/>
</dbReference>
<sequence>MNRRNFGSLLGLAGAGAVATALATPAVAQAPAAGSTFERIRSSKKLRVAGIVGTEPYYHKDIATGEWSGFCMSMARDLAKSLEAEVEISETTWGNAVLDLQANKIDIMFGLSPTPSRALVVEFTRPIMQNTFTIIAKPGLEPKTWEELNKPEVRIAVDIGSTHDLFARRVLPKATLVALKTPDEATLSVQTGRADAVIQVAMLSLVTVKKNANVGKIVVPGPIVRQPTCAGVRAEDSSRFRTFVDNWLEFNRSSGVVTSWITSSLDLVGVQKEDIPADIQF</sequence>
<comment type="subcellular location">
    <subcellularLocation>
        <location evidence="1">Periplasm</location>
    </subcellularLocation>
</comment>
<feature type="domain" description="Solute-binding protein family 3/N-terminal" evidence="4">
    <location>
        <begin position="45"/>
        <end position="264"/>
    </location>
</feature>
<dbReference type="PROSITE" id="PS51318">
    <property type="entry name" value="TAT"/>
    <property type="match status" value="1"/>
</dbReference>
<reference evidence="5" key="1">
    <citation type="submission" date="2016-01" db="EMBL/GenBank/DDBJ databases">
        <authorList>
            <person name="Regsiter A."/>
            <person name="william w."/>
        </authorList>
    </citation>
    <scope>NUCLEOTIDE SEQUENCE</scope>
    <source>
        <strain evidence="5">NCPPB 1641</strain>
    </source>
</reference>
<protein>
    <recommendedName>
        <fullName evidence="4">Solute-binding protein family 3/N-terminal domain-containing protein</fullName>
    </recommendedName>
</protein>
<keyword evidence="2 3" id="KW-0732">Signal</keyword>
<feature type="chain" id="PRO_5010561216" description="Solute-binding protein family 3/N-terminal domain-containing protein" evidence="3">
    <location>
        <begin position="24"/>
        <end position="281"/>
    </location>
</feature>
<dbReference type="EMBL" id="FCNP01000001">
    <property type="protein sequence ID" value="CVI54367.1"/>
    <property type="molecule type" value="Genomic_DNA"/>
</dbReference>
<evidence type="ECO:0000256" key="3">
    <source>
        <dbReference type="SAM" id="SignalP"/>
    </source>
</evidence>
<dbReference type="SUPFAM" id="SSF53850">
    <property type="entry name" value="Periplasmic binding protein-like II"/>
    <property type="match status" value="1"/>
</dbReference>
<dbReference type="GO" id="GO:0042597">
    <property type="term" value="C:periplasmic space"/>
    <property type="evidence" value="ECO:0007669"/>
    <property type="project" value="UniProtKB-SubCell"/>
</dbReference>
<dbReference type="PANTHER" id="PTHR35936:SF17">
    <property type="entry name" value="ARGININE-BINDING EXTRACELLULAR PROTEIN ARTP"/>
    <property type="match status" value="1"/>
</dbReference>
<evidence type="ECO:0000313" key="5">
    <source>
        <dbReference type="EMBL" id="CVI54367.1"/>
    </source>
</evidence>
<name>A0A1S7TIE0_9HYPH</name>
<evidence type="ECO:0000259" key="4">
    <source>
        <dbReference type="SMART" id="SM00062"/>
    </source>
</evidence>